<dbReference type="EMBL" id="BAAAQN010000030">
    <property type="protein sequence ID" value="GAA2040871.1"/>
    <property type="molecule type" value="Genomic_DNA"/>
</dbReference>
<reference evidence="2" key="1">
    <citation type="journal article" date="2019" name="Int. J. Syst. Evol. Microbiol.">
        <title>The Global Catalogue of Microorganisms (GCM) 10K type strain sequencing project: providing services to taxonomists for standard genome sequencing and annotation.</title>
        <authorList>
            <consortium name="The Broad Institute Genomics Platform"/>
            <consortium name="The Broad Institute Genome Sequencing Center for Infectious Disease"/>
            <person name="Wu L."/>
            <person name="Ma J."/>
        </authorList>
    </citation>
    <scope>NUCLEOTIDE SEQUENCE [LARGE SCALE GENOMIC DNA]</scope>
    <source>
        <strain evidence="2">JCM 16014</strain>
    </source>
</reference>
<evidence type="ECO:0000313" key="1">
    <source>
        <dbReference type="EMBL" id="GAA2040871.1"/>
    </source>
</evidence>
<evidence type="ECO:0000313" key="2">
    <source>
        <dbReference type="Proteomes" id="UP001500751"/>
    </source>
</evidence>
<keyword evidence="2" id="KW-1185">Reference proteome</keyword>
<protein>
    <submittedName>
        <fullName evidence="1">Uncharacterized protein</fullName>
    </submittedName>
</protein>
<accession>A0ABP5G7U6</accession>
<comment type="caution">
    <text evidence="1">The sequence shown here is derived from an EMBL/GenBank/DDBJ whole genome shotgun (WGS) entry which is preliminary data.</text>
</comment>
<dbReference type="RefSeq" id="WP_344667983.1">
    <property type="nucleotide sequence ID" value="NZ_BAAAQN010000030.1"/>
</dbReference>
<gene>
    <name evidence="1" type="ORF">GCM10009839_48910</name>
</gene>
<organism evidence="1 2">
    <name type="scientific">Catenulispora yoronensis</name>
    <dbReference type="NCBI Taxonomy" id="450799"/>
    <lineage>
        <taxon>Bacteria</taxon>
        <taxon>Bacillati</taxon>
        <taxon>Actinomycetota</taxon>
        <taxon>Actinomycetes</taxon>
        <taxon>Catenulisporales</taxon>
        <taxon>Catenulisporaceae</taxon>
        <taxon>Catenulispora</taxon>
    </lineage>
</organism>
<sequence length="131" mass="13641">MDLCGSFTPADLTKAVGETFVACKQTVTTDAVDPTHVTTVAVYSESDHLRILTVSYATNAAHALQTYHAETKVPGLGDAAWFGDLAFDLQVAYGQNVVTTRVGLRGMGGSDVLAVDKKVINAVVGKLGLGG</sequence>
<proteinExistence type="predicted"/>
<name>A0ABP5G7U6_9ACTN</name>
<dbReference type="Proteomes" id="UP001500751">
    <property type="component" value="Unassembled WGS sequence"/>
</dbReference>